<keyword evidence="1" id="KW-0812">Transmembrane</keyword>
<sequence length="62" mass="6838">MRRSWWLAAGLLAVAIGLVAVVYEGALAAMRLDMPHWVILMLAVAVPLALGKAADRVWRQLR</sequence>
<organism evidence="2 3">
    <name type="scientific">Sphingomonas leidyi</name>
    <dbReference type="NCBI Taxonomy" id="68569"/>
    <lineage>
        <taxon>Bacteria</taxon>
        <taxon>Pseudomonadati</taxon>
        <taxon>Pseudomonadota</taxon>
        <taxon>Alphaproteobacteria</taxon>
        <taxon>Sphingomonadales</taxon>
        <taxon>Sphingomonadaceae</taxon>
        <taxon>Sphingomonas</taxon>
    </lineage>
</organism>
<proteinExistence type="predicted"/>
<keyword evidence="1" id="KW-1133">Transmembrane helix</keyword>
<dbReference type="Proteomes" id="UP000564677">
    <property type="component" value="Unassembled WGS sequence"/>
</dbReference>
<dbReference type="RefSeq" id="WP_167298519.1">
    <property type="nucleotide sequence ID" value="NZ_CP170557.1"/>
</dbReference>
<evidence type="ECO:0000313" key="2">
    <source>
        <dbReference type="EMBL" id="NIJ64116.1"/>
    </source>
</evidence>
<protein>
    <submittedName>
        <fullName evidence="2">Uncharacterized protein</fullName>
    </submittedName>
</protein>
<reference evidence="2 3" key="1">
    <citation type="submission" date="2020-03" db="EMBL/GenBank/DDBJ databases">
        <title>Genomic Encyclopedia of Type Strains, Phase IV (KMG-IV): sequencing the most valuable type-strain genomes for metagenomic binning, comparative biology and taxonomic classification.</title>
        <authorList>
            <person name="Goeker M."/>
        </authorList>
    </citation>
    <scope>NUCLEOTIDE SEQUENCE [LARGE SCALE GENOMIC DNA]</scope>
    <source>
        <strain evidence="2 3">DSM 4733</strain>
    </source>
</reference>
<dbReference type="EMBL" id="JAASQV010000001">
    <property type="protein sequence ID" value="NIJ64116.1"/>
    <property type="molecule type" value="Genomic_DNA"/>
</dbReference>
<keyword evidence="3" id="KW-1185">Reference proteome</keyword>
<keyword evidence="1" id="KW-0472">Membrane</keyword>
<evidence type="ECO:0000313" key="3">
    <source>
        <dbReference type="Proteomes" id="UP000564677"/>
    </source>
</evidence>
<name>A0A7X5UXR3_9SPHN</name>
<feature type="transmembrane region" description="Helical" evidence="1">
    <location>
        <begin position="36"/>
        <end position="54"/>
    </location>
</feature>
<accession>A0A7X5UXR3</accession>
<evidence type="ECO:0000256" key="1">
    <source>
        <dbReference type="SAM" id="Phobius"/>
    </source>
</evidence>
<gene>
    <name evidence="2" type="ORF">FHR20_001047</name>
</gene>
<dbReference type="AlphaFoldDB" id="A0A7X5UXR3"/>
<comment type="caution">
    <text evidence="2">The sequence shown here is derived from an EMBL/GenBank/DDBJ whole genome shotgun (WGS) entry which is preliminary data.</text>
</comment>